<evidence type="ECO:0000313" key="3">
    <source>
        <dbReference type="Proteomes" id="UP001073227"/>
    </source>
</evidence>
<evidence type="ECO:0000313" key="2">
    <source>
        <dbReference type="EMBL" id="MCY0147099.1"/>
    </source>
</evidence>
<accession>A0ABT3Z5Q6</accession>
<sequence>MAKQTNFMEISPLEAMDNPVFREWSNVCQVTGTMRASPSHFSIITACSRVDRTAAPGGRDEATRINQVSWFVGLVGPCRFDRAGLRRSSLTTSERRQRRTIGKSCDRIKKPRGIIQKPRIGKNPKKPPIIRPAPNATRTGARAGRPMVLRPTRISPRAALKLKALFFAI</sequence>
<feature type="region of interest" description="Disordered" evidence="1">
    <location>
        <begin position="117"/>
        <end position="140"/>
    </location>
</feature>
<reference evidence="2" key="1">
    <citation type="submission" date="2022-10" db="EMBL/GenBank/DDBJ databases">
        <title>Hoeflea sp. G2-23, isolated from marine algae.</title>
        <authorList>
            <person name="Kristyanto S."/>
            <person name="Kim J.M."/>
            <person name="Jeon C.O."/>
        </authorList>
    </citation>
    <scope>NUCLEOTIDE SEQUENCE</scope>
    <source>
        <strain evidence="2">G2-23</strain>
    </source>
</reference>
<comment type="caution">
    <text evidence="2">The sequence shown here is derived from an EMBL/GenBank/DDBJ whole genome shotgun (WGS) entry which is preliminary data.</text>
</comment>
<dbReference type="EMBL" id="JAOVZR010000001">
    <property type="protein sequence ID" value="MCY0147099.1"/>
    <property type="molecule type" value="Genomic_DNA"/>
</dbReference>
<evidence type="ECO:0000256" key="1">
    <source>
        <dbReference type="SAM" id="MobiDB-lite"/>
    </source>
</evidence>
<keyword evidence="3" id="KW-1185">Reference proteome</keyword>
<name>A0ABT3Z5Q6_9HYPH</name>
<dbReference type="RefSeq" id="WP_267652713.1">
    <property type="nucleotide sequence ID" value="NZ_JAOVZR010000001.1"/>
</dbReference>
<organism evidence="2 3">
    <name type="scientific">Hoeflea algicola</name>
    <dbReference type="NCBI Taxonomy" id="2983763"/>
    <lineage>
        <taxon>Bacteria</taxon>
        <taxon>Pseudomonadati</taxon>
        <taxon>Pseudomonadota</taxon>
        <taxon>Alphaproteobacteria</taxon>
        <taxon>Hyphomicrobiales</taxon>
        <taxon>Rhizobiaceae</taxon>
        <taxon>Hoeflea</taxon>
    </lineage>
</organism>
<protein>
    <submittedName>
        <fullName evidence="2">Uncharacterized protein</fullName>
    </submittedName>
</protein>
<gene>
    <name evidence="2" type="ORF">OEG84_05050</name>
</gene>
<dbReference type="Proteomes" id="UP001073227">
    <property type="component" value="Unassembled WGS sequence"/>
</dbReference>
<proteinExistence type="predicted"/>